<keyword evidence="3" id="KW-1185">Reference proteome</keyword>
<evidence type="ECO:0008006" key="4">
    <source>
        <dbReference type="Google" id="ProtNLM"/>
    </source>
</evidence>
<feature type="region of interest" description="Disordered" evidence="1">
    <location>
        <begin position="474"/>
        <end position="515"/>
    </location>
</feature>
<feature type="region of interest" description="Disordered" evidence="1">
    <location>
        <begin position="559"/>
        <end position="648"/>
    </location>
</feature>
<feature type="compositionally biased region" description="Basic and acidic residues" evidence="1">
    <location>
        <begin position="120"/>
        <end position="136"/>
    </location>
</feature>
<comment type="caution">
    <text evidence="2">The sequence shown here is derived from an EMBL/GenBank/DDBJ whole genome shotgun (WGS) entry which is preliminary data.</text>
</comment>
<organism evidence="2 3">
    <name type="scientific">Actinomycetospora termitidis</name>
    <dbReference type="NCBI Taxonomy" id="3053470"/>
    <lineage>
        <taxon>Bacteria</taxon>
        <taxon>Bacillati</taxon>
        <taxon>Actinomycetota</taxon>
        <taxon>Actinomycetes</taxon>
        <taxon>Pseudonocardiales</taxon>
        <taxon>Pseudonocardiaceae</taxon>
        <taxon>Actinomycetospora</taxon>
    </lineage>
</organism>
<reference evidence="2 3" key="1">
    <citation type="submission" date="2023-06" db="EMBL/GenBank/DDBJ databases">
        <title>Actinomycetospora Odt1-22.</title>
        <authorList>
            <person name="Supong K."/>
        </authorList>
    </citation>
    <scope>NUCLEOTIDE SEQUENCE [LARGE SCALE GENOMIC DNA]</scope>
    <source>
        <strain evidence="2 3">Odt1-22</strain>
    </source>
</reference>
<evidence type="ECO:0000313" key="3">
    <source>
        <dbReference type="Proteomes" id="UP001231924"/>
    </source>
</evidence>
<evidence type="ECO:0000256" key="1">
    <source>
        <dbReference type="SAM" id="MobiDB-lite"/>
    </source>
</evidence>
<protein>
    <recommendedName>
        <fullName evidence="4">Portal protein</fullName>
    </recommendedName>
</protein>
<feature type="region of interest" description="Disordered" evidence="1">
    <location>
        <begin position="117"/>
        <end position="136"/>
    </location>
</feature>
<evidence type="ECO:0000313" key="2">
    <source>
        <dbReference type="EMBL" id="MDL5159425.1"/>
    </source>
</evidence>
<dbReference type="EMBL" id="JASVWF010000007">
    <property type="protein sequence ID" value="MDL5159425.1"/>
    <property type="molecule type" value="Genomic_DNA"/>
</dbReference>
<dbReference type="RefSeq" id="WP_286056019.1">
    <property type="nucleotide sequence ID" value="NZ_JASVWF010000007.1"/>
</dbReference>
<dbReference type="Proteomes" id="UP001231924">
    <property type="component" value="Unassembled WGS sequence"/>
</dbReference>
<name>A0ABT7MFJ3_9PSEU</name>
<gene>
    <name evidence="2" type="ORF">QRT03_25890</name>
</gene>
<feature type="compositionally biased region" description="Basic and acidic residues" evidence="1">
    <location>
        <begin position="568"/>
        <end position="581"/>
    </location>
</feature>
<sequence>MTTAVQPTTGAAVADQNQRWATREDYLADLENQRRDGIKGRRLYYAGEQYDLDNALCMAEVRKQGGDIRSPGEKGIARAALDLFHLPEHLRRHAYSTQLAECVDFIADRLADGFTVESSADGKRPSGDSDRDDRRTDPVQTIIDSCLAASPALSGGDDDDDQLTIATLLREAGKAGDVPVLVRWDNVEQHAWLELWNSEQVEMRFVDDHPDRLERVLVDQMDWRVVPGGVGNGEPEQCTIRREWVLSDAPEGAAGDPDTDGPRERRCVERVYIIDKGDEIAERPAEVIEWGSPVLPWWVIRVEHRDLRDTRGSSLITEQVMRHADRYNAVEQLSFLIARANSHSTVVLTGEVMPPGAVPGGQGAGKEQVVRRDVLDAAIFPGQVNATALSLPTDPQMIEHQRKVLLEALYGSFGLRRSDAEAVADTGQVSGYALEILNQKDAGTFARIRTLLIRDIKRLLGVVVDCHAAWVSGATTPPDPADDDPATADPNAELGTEEGDRPTTGARGDTDPYPNRRIIVSLGTGWIVDEAKFRDDFNAKALSRRGMWRERGRPEDWIDRNEEELDEEGAKAVEQAQKRMEATGLGEGGRFGAQTSAQSGQDAAAGRTGAIRGGSSSTAQAGRTTGDARPPSGRDQAVGANANGRSER</sequence>
<proteinExistence type="predicted"/>
<accession>A0ABT7MFJ3</accession>
<feature type="compositionally biased region" description="Low complexity" evidence="1">
    <location>
        <begin position="603"/>
        <end position="619"/>
    </location>
</feature>